<feature type="compositionally biased region" description="Polar residues" evidence="1">
    <location>
        <begin position="59"/>
        <end position="70"/>
    </location>
</feature>
<feature type="compositionally biased region" description="Acidic residues" evidence="1">
    <location>
        <begin position="197"/>
        <end position="209"/>
    </location>
</feature>
<keyword evidence="3" id="KW-1185">Reference proteome</keyword>
<protein>
    <submittedName>
        <fullName evidence="2">Uncharacterized protein</fullName>
    </submittedName>
</protein>
<feature type="compositionally biased region" description="Polar residues" evidence="1">
    <location>
        <begin position="394"/>
        <end position="414"/>
    </location>
</feature>
<dbReference type="Proteomes" id="UP000466442">
    <property type="component" value="Unassembled WGS sequence"/>
</dbReference>
<evidence type="ECO:0000313" key="3">
    <source>
        <dbReference type="Proteomes" id="UP000466442"/>
    </source>
</evidence>
<feature type="region of interest" description="Disordered" evidence="1">
    <location>
        <begin position="385"/>
        <end position="445"/>
    </location>
</feature>
<name>A0A8S9XGE7_APOLU</name>
<feature type="compositionally biased region" description="Basic and acidic residues" evidence="1">
    <location>
        <begin position="420"/>
        <end position="429"/>
    </location>
</feature>
<feature type="compositionally biased region" description="Basic residues" evidence="1">
    <location>
        <begin position="85"/>
        <end position="94"/>
    </location>
</feature>
<comment type="caution">
    <text evidence="2">The sequence shown here is derived from an EMBL/GenBank/DDBJ whole genome shotgun (WGS) entry which is preliminary data.</text>
</comment>
<feature type="compositionally biased region" description="Polar residues" evidence="1">
    <location>
        <begin position="228"/>
        <end position="237"/>
    </location>
</feature>
<proteinExistence type="predicted"/>
<dbReference type="AlphaFoldDB" id="A0A8S9XGE7"/>
<feature type="region of interest" description="Disordered" evidence="1">
    <location>
        <begin position="28"/>
        <end position="332"/>
    </location>
</feature>
<feature type="compositionally biased region" description="Low complexity" evidence="1">
    <location>
        <begin position="267"/>
        <end position="289"/>
    </location>
</feature>
<gene>
    <name evidence="2" type="ORF">GE061_018375</name>
</gene>
<feature type="region of interest" description="Disordered" evidence="1">
    <location>
        <begin position="472"/>
        <end position="492"/>
    </location>
</feature>
<feature type="compositionally biased region" description="Basic and acidic residues" evidence="1">
    <location>
        <begin position="483"/>
        <end position="492"/>
    </location>
</feature>
<feature type="compositionally biased region" description="Polar residues" evidence="1">
    <location>
        <begin position="115"/>
        <end position="133"/>
    </location>
</feature>
<sequence>MLGTKPRGTPGFIKSACAKGFPRQWKALSRRWLTERQARRKSTPKKTPERKNTSKIKPHQSSASKLTPNTAGKLKASKSSPALKPHNKVQKKNRSSPSSHSDKENKASKRRSKSLESTLTRGQSSFNRNNVQTKKSKKLPTDNEFRTKKSKRPPTDDEDESDAESPVPAKNSRMKPAASRSNPDIAHKKKENAPPPTDDESESEVDETIIESSIAPSKRKVLQERGSDTSWDTSSAAKPTKHKPTASKQNTPKATAPVKSKVSGATQKQPSKAQQGSSKAQQGSSKAQPPASKVSGAVPKNPSNSKPKQQAPAPKKTGSKKPESIFGDSPAGNKAYFAEDAFAGLGGDRLFTIPCSRSMTPNTLVASIQPDAGTIGRYTPPLQSTQHLFPPLRSNRTLNSSIGSPSTLNSSRDNLVSRRVAKDVVEASKKGGKKKRKIPEPEAPGELADLVKSLKSNSNGLKTPTIVKKVFRNQQSSEDDESVTDKDDSIAY</sequence>
<feature type="compositionally biased region" description="Low complexity" evidence="1">
    <location>
        <begin position="306"/>
        <end position="316"/>
    </location>
</feature>
<reference evidence="2" key="1">
    <citation type="journal article" date="2021" name="Mol. Ecol. Resour.">
        <title>Apolygus lucorum genome provides insights into omnivorousness and mesophyll feeding.</title>
        <authorList>
            <person name="Liu Y."/>
            <person name="Liu H."/>
            <person name="Wang H."/>
            <person name="Huang T."/>
            <person name="Liu B."/>
            <person name="Yang B."/>
            <person name="Yin L."/>
            <person name="Li B."/>
            <person name="Zhang Y."/>
            <person name="Zhang S."/>
            <person name="Jiang F."/>
            <person name="Zhang X."/>
            <person name="Ren Y."/>
            <person name="Wang B."/>
            <person name="Wang S."/>
            <person name="Lu Y."/>
            <person name="Wu K."/>
            <person name="Fan W."/>
            <person name="Wang G."/>
        </authorList>
    </citation>
    <scope>NUCLEOTIDE SEQUENCE</scope>
    <source>
        <strain evidence="2">12Hb</strain>
    </source>
</reference>
<feature type="compositionally biased region" description="Low complexity" evidence="1">
    <location>
        <begin position="73"/>
        <end position="84"/>
    </location>
</feature>
<evidence type="ECO:0000256" key="1">
    <source>
        <dbReference type="SAM" id="MobiDB-lite"/>
    </source>
</evidence>
<dbReference type="EMBL" id="WIXP02000008">
    <property type="protein sequence ID" value="KAF6207136.1"/>
    <property type="molecule type" value="Genomic_DNA"/>
</dbReference>
<accession>A0A8S9XGE7</accession>
<organism evidence="2 3">
    <name type="scientific">Apolygus lucorum</name>
    <name type="common">Small green plant bug</name>
    <name type="synonym">Lygocoris lucorum</name>
    <dbReference type="NCBI Taxonomy" id="248454"/>
    <lineage>
        <taxon>Eukaryota</taxon>
        <taxon>Metazoa</taxon>
        <taxon>Ecdysozoa</taxon>
        <taxon>Arthropoda</taxon>
        <taxon>Hexapoda</taxon>
        <taxon>Insecta</taxon>
        <taxon>Pterygota</taxon>
        <taxon>Neoptera</taxon>
        <taxon>Paraneoptera</taxon>
        <taxon>Hemiptera</taxon>
        <taxon>Heteroptera</taxon>
        <taxon>Panheteroptera</taxon>
        <taxon>Cimicomorpha</taxon>
        <taxon>Miridae</taxon>
        <taxon>Mirini</taxon>
        <taxon>Apolygus</taxon>
    </lineage>
</organism>
<evidence type="ECO:0000313" key="2">
    <source>
        <dbReference type="EMBL" id="KAF6207136.1"/>
    </source>
</evidence>